<organism evidence="1 2">
    <name type="scientific">Allacma fusca</name>
    <dbReference type="NCBI Taxonomy" id="39272"/>
    <lineage>
        <taxon>Eukaryota</taxon>
        <taxon>Metazoa</taxon>
        <taxon>Ecdysozoa</taxon>
        <taxon>Arthropoda</taxon>
        <taxon>Hexapoda</taxon>
        <taxon>Collembola</taxon>
        <taxon>Symphypleona</taxon>
        <taxon>Sminthuridae</taxon>
        <taxon>Allacma</taxon>
    </lineage>
</organism>
<proteinExistence type="predicted"/>
<accession>A0A8J2PZU7</accession>
<name>A0A8J2PZU7_9HEXA</name>
<gene>
    <name evidence="1" type="ORF">AFUS01_LOCUS38067</name>
</gene>
<sequence length="76" mass="8527">MYIITYFTCTKIPSAFCWCFKIGNGGGGPLLVIAAIRSDYEGGLYLCEFFAPEGFPSRHDSFPTYINPCSWKNLND</sequence>
<reference evidence="1" key="1">
    <citation type="submission" date="2021-06" db="EMBL/GenBank/DDBJ databases">
        <authorList>
            <person name="Hodson N. C."/>
            <person name="Mongue J. A."/>
            <person name="Jaron S. K."/>
        </authorList>
    </citation>
    <scope>NUCLEOTIDE SEQUENCE</scope>
</reference>
<keyword evidence="2" id="KW-1185">Reference proteome</keyword>
<dbReference type="Proteomes" id="UP000708208">
    <property type="component" value="Unassembled WGS sequence"/>
</dbReference>
<comment type="caution">
    <text evidence="1">The sequence shown here is derived from an EMBL/GenBank/DDBJ whole genome shotgun (WGS) entry which is preliminary data.</text>
</comment>
<dbReference type="EMBL" id="CAJVCH010546169">
    <property type="protein sequence ID" value="CAG7828120.1"/>
    <property type="molecule type" value="Genomic_DNA"/>
</dbReference>
<evidence type="ECO:0000313" key="1">
    <source>
        <dbReference type="EMBL" id="CAG7828120.1"/>
    </source>
</evidence>
<protein>
    <submittedName>
        <fullName evidence="1">Uncharacterized protein</fullName>
    </submittedName>
</protein>
<evidence type="ECO:0000313" key="2">
    <source>
        <dbReference type="Proteomes" id="UP000708208"/>
    </source>
</evidence>
<dbReference type="AlphaFoldDB" id="A0A8J2PZU7"/>